<dbReference type="Proteomes" id="UP000479293">
    <property type="component" value="Unassembled WGS sequence"/>
</dbReference>
<dbReference type="InterPro" id="IPR036890">
    <property type="entry name" value="HATPase_C_sf"/>
</dbReference>
<organism evidence="4 5">
    <name type="scientific">Salmonirosea aquatica</name>
    <dbReference type="NCBI Taxonomy" id="2654236"/>
    <lineage>
        <taxon>Bacteria</taxon>
        <taxon>Pseudomonadati</taxon>
        <taxon>Bacteroidota</taxon>
        <taxon>Cytophagia</taxon>
        <taxon>Cytophagales</taxon>
        <taxon>Spirosomataceae</taxon>
        <taxon>Salmonirosea</taxon>
    </lineage>
</organism>
<feature type="domain" description="Signal transduction histidine kinase internal region" evidence="3">
    <location>
        <begin position="163"/>
        <end position="239"/>
    </location>
</feature>
<gene>
    <name evidence="4" type="ORF">GBK04_29530</name>
</gene>
<feature type="transmembrane region" description="Helical" evidence="2">
    <location>
        <begin position="12"/>
        <end position="29"/>
    </location>
</feature>
<proteinExistence type="predicted"/>
<comment type="caution">
    <text evidence="4">The sequence shown here is derived from an EMBL/GenBank/DDBJ whole genome shotgun (WGS) entry which is preliminary data.</text>
</comment>
<dbReference type="Gene3D" id="3.30.565.10">
    <property type="entry name" value="Histidine kinase-like ATPase, C-terminal domain"/>
    <property type="match status" value="1"/>
</dbReference>
<feature type="transmembrane region" description="Helical" evidence="2">
    <location>
        <begin position="93"/>
        <end position="114"/>
    </location>
</feature>
<accession>A0A7C9BMK9</accession>
<feature type="transmembrane region" description="Helical" evidence="2">
    <location>
        <begin position="67"/>
        <end position="86"/>
    </location>
</feature>
<dbReference type="Pfam" id="PF06580">
    <property type="entry name" value="His_kinase"/>
    <property type="match status" value="1"/>
</dbReference>
<keyword evidence="2" id="KW-0472">Membrane</keyword>
<dbReference type="AlphaFoldDB" id="A0A7C9BMK9"/>
<evidence type="ECO:0000256" key="1">
    <source>
        <dbReference type="SAM" id="Coils"/>
    </source>
</evidence>
<evidence type="ECO:0000256" key="2">
    <source>
        <dbReference type="SAM" id="Phobius"/>
    </source>
</evidence>
<sequence>MRFKTDIHPYSLGYQWLFHALIAWFLLNLNDSVSYWLEIQRNGPYIFNPDGSPYSQWDRFANHNYNQSVWVVILVGTGFIEANYHLSFRRRTLRFFLGSTLLAGVVFQAFLFLFNRWKLGVQPALTFGPFLAFILYACFHALLRNFVQQRLDRSEQRVHQSEAEVNALKAQINPHFFFNALNNIYGTALDEQAERTAESIEQLSGLMRYTMRQAQQKHVPVQEEMDFIRDYLQLQRVRLPVKETIRIDTQTHYDGQPARIAPLLLIPFVENAFRYGISMDHSCFLSLRLTVENRELTFVLENSVLPGRERLKGQGIGLVNVQKRLDLLYPGTHQLVMRESPDYYRVELHIQLYS</sequence>
<evidence type="ECO:0000313" key="4">
    <source>
        <dbReference type="EMBL" id="MPR37357.1"/>
    </source>
</evidence>
<protein>
    <recommendedName>
        <fullName evidence="3">Signal transduction histidine kinase internal region domain-containing protein</fullName>
    </recommendedName>
</protein>
<dbReference type="InterPro" id="IPR010559">
    <property type="entry name" value="Sig_transdc_His_kin_internal"/>
</dbReference>
<keyword evidence="1" id="KW-0175">Coiled coil</keyword>
<evidence type="ECO:0000313" key="5">
    <source>
        <dbReference type="Proteomes" id="UP000479293"/>
    </source>
</evidence>
<keyword evidence="5" id="KW-1185">Reference proteome</keyword>
<feature type="coiled-coil region" evidence="1">
    <location>
        <begin position="144"/>
        <end position="171"/>
    </location>
</feature>
<dbReference type="PANTHER" id="PTHR34220:SF7">
    <property type="entry name" value="SENSOR HISTIDINE KINASE YPDA"/>
    <property type="match status" value="1"/>
</dbReference>
<dbReference type="InterPro" id="IPR050640">
    <property type="entry name" value="Bact_2-comp_sensor_kinase"/>
</dbReference>
<keyword evidence="2" id="KW-1133">Transmembrane helix</keyword>
<reference evidence="4 5" key="1">
    <citation type="submission" date="2019-10" db="EMBL/GenBank/DDBJ databases">
        <title>Draft Genome Sequence of Cytophagaceae sp. SJW1-29.</title>
        <authorList>
            <person name="Choi A."/>
        </authorList>
    </citation>
    <scope>NUCLEOTIDE SEQUENCE [LARGE SCALE GENOMIC DNA]</scope>
    <source>
        <strain evidence="4 5">SJW1-29</strain>
    </source>
</reference>
<dbReference type="RefSeq" id="WP_152766780.1">
    <property type="nucleotide sequence ID" value="NZ_WHLY01000004.1"/>
</dbReference>
<keyword evidence="2" id="KW-0812">Transmembrane</keyword>
<dbReference type="GO" id="GO:0000155">
    <property type="term" value="F:phosphorelay sensor kinase activity"/>
    <property type="evidence" value="ECO:0007669"/>
    <property type="project" value="InterPro"/>
</dbReference>
<dbReference type="EMBL" id="WHLY01000004">
    <property type="protein sequence ID" value="MPR37357.1"/>
    <property type="molecule type" value="Genomic_DNA"/>
</dbReference>
<name>A0A7C9BMK9_9BACT</name>
<feature type="transmembrane region" description="Helical" evidence="2">
    <location>
        <begin position="126"/>
        <end position="147"/>
    </location>
</feature>
<dbReference type="GO" id="GO:0016020">
    <property type="term" value="C:membrane"/>
    <property type="evidence" value="ECO:0007669"/>
    <property type="project" value="InterPro"/>
</dbReference>
<evidence type="ECO:0000259" key="3">
    <source>
        <dbReference type="Pfam" id="PF06580"/>
    </source>
</evidence>
<dbReference type="PANTHER" id="PTHR34220">
    <property type="entry name" value="SENSOR HISTIDINE KINASE YPDA"/>
    <property type="match status" value="1"/>
</dbReference>